<gene>
    <name evidence="2" type="primary">pap</name>
    <name evidence="2" type="ORF">DLD82_14665</name>
</gene>
<organism evidence="2 3">
    <name type="scientific">Methanospirillum stamsii</name>
    <dbReference type="NCBI Taxonomy" id="1277351"/>
    <lineage>
        <taxon>Archaea</taxon>
        <taxon>Methanobacteriati</taxon>
        <taxon>Methanobacteriota</taxon>
        <taxon>Stenosarchaea group</taxon>
        <taxon>Methanomicrobia</taxon>
        <taxon>Methanomicrobiales</taxon>
        <taxon>Methanospirillaceae</taxon>
        <taxon>Methanospirillum</taxon>
    </lineage>
</organism>
<name>A0A2V2MWY3_9EURY</name>
<dbReference type="InterPro" id="IPR022489">
    <property type="entry name" value="PolyP_AMP_Tfrase"/>
</dbReference>
<dbReference type="AlphaFoldDB" id="A0A2V2MWY3"/>
<feature type="domain" description="Polyphosphate kinase-2-related" evidence="1">
    <location>
        <begin position="13"/>
        <end position="235"/>
    </location>
</feature>
<dbReference type="PANTHER" id="PTHR34383">
    <property type="entry name" value="POLYPHOSPHATE:AMP PHOSPHOTRANSFERASE-RELATED"/>
    <property type="match status" value="1"/>
</dbReference>
<dbReference type="InterPro" id="IPR027417">
    <property type="entry name" value="P-loop_NTPase"/>
</dbReference>
<accession>A0A2V2MWY3</accession>
<feature type="domain" description="Polyphosphate kinase-2-related" evidence="1">
    <location>
        <begin position="273"/>
        <end position="496"/>
    </location>
</feature>
<keyword evidence="2" id="KW-0808">Transferase</keyword>
<protein>
    <submittedName>
        <fullName evidence="2">Polyphosphate:AMP phosphotransferase</fullName>
    </submittedName>
</protein>
<evidence type="ECO:0000313" key="3">
    <source>
        <dbReference type="Proteomes" id="UP000245934"/>
    </source>
</evidence>
<proteinExistence type="predicted"/>
<keyword evidence="3" id="KW-1185">Reference proteome</keyword>
<dbReference type="GeneID" id="97608136"/>
<dbReference type="EMBL" id="QGMZ01000039">
    <property type="protein sequence ID" value="PWR70740.1"/>
    <property type="molecule type" value="Genomic_DNA"/>
</dbReference>
<dbReference type="Gene3D" id="3.40.50.300">
    <property type="entry name" value="P-loop containing nucleotide triphosphate hydrolases"/>
    <property type="match status" value="2"/>
</dbReference>
<evidence type="ECO:0000313" key="2">
    <source>
        <dbReference type="EMBL" id="PWR70740.1"/>
    </source>
</evidence>
<dbReference type="InterPro" id="IPR022488">
    <property type="entry name" value="PPK2-related"/>
</dbReference>
<dbReference type="Proteomes" id="UP000245934">
    <property type="component" value="Unassembled WGS sequence"/>
</dbReference>
<dbReference type="RefSeq" id="WP_109941875.1">
    <property type="nucleotide sequence ID" value="NZ_CP176366.1"/>
</dbReference>
<evidence type="ECO:0000259" key="1">
    <source>
        <dbReference type="Pfam" id="PF03976"/>
    </source>
</evidence>
<comment type="caution">
    <text evidence="2">The sequence shown here is derived from an EMBL/GenBank/DDBJ whole genome shotgun (WGS) entry which is preliminary data.</text>
</comment>
<dbReference type="NCBIfam" id="TIGR03708">
    <property type="entry name" value="poly_P_AMP_trns"/>
    <property type="match status" value="1"/>
</dbReference>
<dbReference type="GO" id="GO:0006797">
    <property type="term" value="P:polyphosphate metabolic process"/>
    <property type="evidence" value="ECO:0007669"/>
    <property type="project" value="InterPro"/>
</dbReference>
<sequence>MLDAFDLSGKVPKGEYSSMIEPLESRAAELQREVRKRGKSVIIVMEGWRGSGITELINLLQPVLDPRGTRIHPIAEPNDIERDHDLLWRFWSRLPSYGQTAIFDRSWYTATIVERYESEKMDEIPNSCIEDINNFEAQLISDGNLILKFFLHVSKNEQKKRLEAIKNDPFTMQARYLRRKEGIYIVGRDSTMIDRMLMKTDMPASPWTIVEAEQMKYAHFRILQTFNSVVECWLKEKEGGQIESTQTFQIKSMAGHEESTLLQRADLSRNYTRNEYRPILQKLKETLHSLQMDIYRKNIPVVIVFEGWDAAGKGGCIIRLAEAFNPRGYVVEPIGPPNDWENMHHYLWRFYTRFPRRGHIVIFDRSWYGRVLVERVEGFCTESEWQRAYHEINVMEEELTSDGTILIKFWLHIDKDEQLQRFNERENNPEKNWKITPEDWRNREKWNQYNAAVNAMIRRTTTADAPWNVIPANNKYYARITVLETVATAFKKKLKEIK</sequence>
<dbReference type="OrthoDB" id="9408at2157"/>
<dbReference type="PANTHER" id="PTHR34383:SF3">
    <property type="entry name" value="POLYPHOSPHATE:AMP PHOSPHOTRANSFERASE"/>
    <property type="match status" value="1"/>
</dbReference>
<dbReference type="GO" id="GO:0043751">
    <property type="term" value="F:polyphosphate:AMP phosphotransferase activity"/>
    <property type="evidence" value="ECO:0007669"/>
    <property type="project" value="InterPro"/>
</dbReference>
<dbReference type="Pfam" id="PF03976">
    <property type="entry name" value="PPK2"/>
    <property type="match status" value="2"/>
</dbReference>
<reference evidence="2 3" key="1">
    <citation type="submission" date="2018-05" db="EMBL/GenBank/DDBJ databases">
        <title>Draft genome of Methanospirillum stamsii Pt1.</title>
        <authorList>
            <person name="Dueholm M.S."/>
            <person name="Nielsen P.H."/>
            <person name="Bakmann L.F."/>
            <person name="Otzen D.E."/>
        </authorList>
    </citation>
    <scope>NUCLEOTIDE SEQUENCE [LARGE SCALE GENOMIC DNA]</scope>
    <source>
        <strain evidence="2 3">Pt1</strain>
    </source>
</reference>
<dbReference type="SUPFAM" id="SSF52540">
    <property type="entry name" value="P-loop containing nucleoside triphosphate hydrolases"/>
    <property type="match status" value="2"/>
</dbReference>